<proteinExistence type="predicted"/>
<evidence type="ECO:0000256" key="1">
    <source>
        <dbReference type="SAM" id="MobiDB-lite"/>
    </source>
</evidence>
<protein>
    <submittedName>
        <fullName evidence="2">Uncharacterized protein</fullName>
    </submittedName>
</protein>
<dbReference type="Proteomes" id="UP000494165">
    <property type="component" value="Unassembled WGS sequence"/>
</dbReference>
<name>A0A8S1E4U0_9INSE</name>
<dbReference type="EMBL" id="CADEPI010000853">
    <property type="protein sequence ID" value="CAB3388668.1"/>
    <property type="molecule type" value="Genomic_DNA"/>
</dbReference>
<evidence type="ECO:0000313" key="3">
    <source>
        <dbReference type="Proteomes" id="UP000494165"/>
    </source>
</evidence>
<dbReference type="AlphaFoldDB" id="A0A8S1E4U0"/>
<organism evidence="2 3">
    <name type="scientific">Cloeon dipterum</name>
    <dbReference type="NCBI Taxonomy" id="197152"/>
    <lineage>
        <taxon>Eukaryota</taxon>
        <taxon>Metazoa</taxon>
        <taxon>Ecdysozoa</taxon>
        <taxon>Arthropoda</taxon>
        <taxon>Hexapoda</taxon>
        <taxon>Insecta</taxon>
        <taxon>Pterygota</taxon>
        <taxon>Palaeoptera</taxon>
        <taxon>Ephemeroptera</taxon>
        <taxon>Pisciforma</taxon>
        <taxon>Baetidae</taxon>
        <taxon>Cloeon</taxon>
    </lineage>
</organism>
<accession>A0A8S1E4U0</accession>
<feature type="non-terminal residue" evidence="2">
    <location>
        <position position="1"/>
    </location>
</feature>
<reference evidence="2 3" key="1">
    <citation type="submission" date="2020-04" db="EMBL/GenBank/DDBJ databases">
        <authorList>
            <person name="Alioto T."/>
            <person name="Alioto T."/>
            <person name="Gomez Garrido J."/>
        </authorList>
    </citation>
    <scope>NUCLEOTIDE SEQUENCE [LARGE SCALE GENOMIC DNA]</scope>
</reference>
<feature type="region of interest" description="Disordered" evidence="1">
    <location>
        <begin position="1"/>
        <end position="22"/>
    </location>
</feature>
<sequence>GRSRQRQDPPATFSHPRRLRGKGYKSAAGALLEADASCHFPGEELAAYLRGRRLSLVREERTPRCSTAVFSTWPRTLLSLRAQPSDDLIYTYRYGWRRSRAHSYSTFLLFYTGDLGEQTI</sequence>
<comment type="caution">
    <text evidence="2">The sequence shown here is derived from an EMBL/GenBank/DDBJ whole genome shotgun (WGS) entry which is preliminary data.</text>
</comment>
<keyword evidence="3" id="KW-1185">Reference proteome</keyword>
<gene>
    <name evidence="2" type="ORF">CLODIP_2_CD00661</name>
</gene>
<evidence type="ECO:0000313" key="2">
    <source>
        <dbReference type="EMBL" id="CAB3388668.1"/>
    </source>
</evidence>